<keyword evidence="1" id="KW-0732">Signal</keyword>
<name>A0A150WN75_BDEBC</name>
<dbReference type="Gene3D" id="2.170.130.20">
    <property type="entry name" value="LCCL-like domain"/>
    <property type="match status" value="1"/>
</dbReference>
<dbReference type="SMART" id="SM00603">
    <property type="entry name" value="LCCL"/>
    <property type="match status" value="1"/>
</dbReference>
<dbReference type="InterPro" id="IPR036609">
    <property type="entry name" value="LCCL_sf"/>
</dbReference>
<proteinExistence type="predicted"/>
<keyword evidence="4" id="KW-1185">Reference proteome</keyword>
<feature type="signal peptide" evidence="1">
    <location>
        <begin position="1"/>
        <end position="18"/>
    </location>
</feature>
<protein>
    <recommendedName>
        <fullName evidence="2">LCCL domain-containing protein</fullName>
    </recommendedName>
</protein>
<dbReference type="PANTHER" id="PTHR31331:SF1">
    <property type="entry name" value="CYSTEINE RICH SECRETORY PROTEIN LCCL DOMAIN CONTAINING 2"/>
    <property type="match status" value="1"/>
</dbReference>
<evidence type="ECO:0000313" key="3">
    <source>
        <dbReference type="EMBL" id="KYG65826.1"/>
    </source>
</evidence>
<dbReference type="Pfam" id="PF03815">
    <property type="entry name" value="LCCL"/>
    <property type="match status" value="1"/>
</dbReference>
<evidence type="ECO:0000256" key="1">
    <source>
        <dbReference type="SAM" id="SignalP"/>
    </source>
</evidence>
<dbReference type="Proteomes" id="UP000075320">
    <property type="component" value="Unassembled WGS sequence"/>
</dbReference>
<dbReference type="PROSITE" id="PS50820">
    <property type="entry name" value="LCCL"/>
    <property type="match status" value="1"/>
</dbReference>
<organism evidence="3 4">
    <name type="scientific">Bdellovibrio bacteriovorus</name>
    <dbReference type="NCBI Taxonomy" id="959"/>
    <lineage>
        <taxon>Bacteria</taxon>
        <taxon>Pseudomonadati</taxon>
        <taxon>Bdellovibrionota</taxon>
        <taxon>Bdellovibrionia</taxon>
        <taxon>Bdellovibrionales</taxon>
        <taxon>Pseudobdellovibrionaceae</taxon>
        <taxon>Bdellovibrio</taxon>
    </lineage>
</organism>
<dbReference type="EMBL" id="LUKE01000001">
    <property type="protein sequence ID" value="KYG65826.1"/>
    <property type="molecule type" value="Genomic_DNA"/>
</dbReference>
<dbReference type="AlphaFoldDB" id="A0A150WN75"/>
<accession>A0A150WN75</accession>
<feature type="chain" id="PRO_5007573469" description="LCCL domain-containing protein" evidence="1">
    <location>
        <begin position="19"/>
        <end position="463"/>
    </location>
</feature>
<gene>
    <name evidence="3" type="ORF">AZI86_01765</name>
</gene>
<evidence type="ECO:0000313" key="4">
    <source>
        <dbReference type="Proteomes" id="UP000075320"/>
    </source>
</evidence>
<dbReference type="PANTHER" id="PTHR31331">
    <property type="entry name" value="LCCL DOMAIN PROTEIN (AFU_ORTHOLOGUE AFUA_5G08630)"/>
    <property type="match status" value="1"/>
</dbReference>
<comment type="caution">
    <text evidence="3">The sequence shown here is derived from an EMBL/GenBank/DDBJ whole genome shotgun (WGS) entry which is preliminary data.</text>
</comment>
<dbReference type="RefSeq" id="WP_061833369.1">
    <property type="nucleotide sequence ID" value="NZ_LUKE01000001.1"/>
</dbReference>
<dbReference type="SUPFAM" id="SSF69848">
    <property type="entry name" value="LCCL domain"/>
    <property type="match status" value="1"/>
</dbReference>
<reference evidence="3 4" key="1">
    <citation type="submission" date="2016-03" db="EMBL/GenBank/DDBJ databases">
        <authorList>
            <person name="Ploux O."/>
        </authorList>
    </citation>
    <scope>NUCLEOTIDE SEQUENCE [LARGE SCALE GENOMIC DNA]</scope>
    <source>
        <strain evidence="3 4">R0</strain>
    </source>
</reference>
<feature type="domain" description="LCCL" evidence="2">
    <location>
        <begin position="375"/>
        <end position="419"/>
    </location>
</feature>
<evidence type="ECO:0000259" key="2">
    <source>
        <dbReference type="PROSITE" id="PS50820"/>
    </source>
</evidence>
<dbReference type="InterPro" id="IPR004043">
    <property type="entry name" value="LCCL"/>
</dbReference>
<sequence length="463" mass="47817">MRFFILLISFLSIQSVQADCTTTPPLTDLPTTGKAGEIRMSNYSNATTAIQKMMYCDGTNWQELPGSIGGACTSTGGMKLISGEMYSCRAGYYWRFDSTGTTNGPCTKAGEVKWNTATSRIEFCNGTDWRVVDPVDNTADTFNFNQTTGNSWDSSTTQTEQVTGFSGGMATFTFNTPSCGSPYARVCATSACTTYSSSTTSDGSAWVPNMAFIRIAFTTQGAPNAACSVTVSVGGVTTTASATTGATDTTVTYNGNFTEVRSATQSTLYTSNIVRTSGHSGVSISLSDSSLGGNPEYRICSDSACATVLTDWTNSAGTLPIASFIQLRATSGANNVSLRRIQVLAGTGAAATWNLMTSTCPSTTTLASGATLTCTCPANYVSYGGSIYGVGNYRQNSNVCTAALHAGVIDNATGGSLTIKGNTSGTPPGTCASFAASTANGVTSSTAASGASIIFNSMPDVCN</sequence>
<dbReference type="InterPro" id="IPR051957">
    <property type="entry name" value="CRISP-LCCL_domain"/>
</dbReference>